<gene>
    <name evidence="2" type="ORF">FHL06_05650</name>
</gene>
<dbReference type="RefSeq" id="WP_153385263.1">
    <property type="nucleotide sequence ID" value="NZ_VDFP01000008.1"/>
</dbReference>
<dbReference type="Gene3D" id="3.80.10.10">
    <property type="entry name" value="Ribonuclease Inhibitor"/>
    <property type="match status" value="2"/>
</dbReference>
<proteinExistence type="predicted"/>
<sequence>MKKIENKHGPRQTHPRFVFILTNFIFGLNIILFKPVLIKADSDVDAQQIIDQNSSLTLQNQSMVKTVLQPLAINSTSGTFGTCDWDIDSDGLLTIHAGQLGVGQGNWIESNALIKKIYVEPGVVASTDSNNLFAMLTNVQTIDLTNLDTSNVKSFYRMFYFERKLMSTSPNTSSLTQIIGLDKLDTNSAINMSGMFMNAYQLSSIDVSNFDTKNVIDFSSMFSMANGSKTENALTEIKGLNNLNTSKAENLNSMFNNDSNLTQLDVSNFDTTNVNDIGSMFNNDSSLTNLDVSNFKTGKVTDFSSMFSGCSALGKLDLSKFDTSNATNMNSFFNNCHANIQGLIDFDTSKVENMESMFSGTWIENTDDIKNWNTSKVTNMNGMFASCSKLTNVDLSQMNKSNVINISSLFYNDSAITEIKGLDTWDTSKVENMAQTFSGTRLTQLAIENWNTSNVTDMSYLFYNCTKLTSLDLSAWDTSKVTTMQYMFAVSLAANENVLKGLDKFDTSNVTDMSGMFSNTGFKTLDLSSFNTSKVTNMGNMFSNNKNYLTKIIGNFDTSNVKEMQSLFNNTDVQDFSDFNIAEWDVENVTNLSTAFGNSDYEKLDILKNWNPKKCTNFKSMFEKDDNLQALDLSNWTMSANSDRSRMLNSDKNLWKISLGPNSLLNSTMNLPIPVVGTKFQDQDTNYSAISTKWQEVAPDSGGTDHDPVGKLFSTDEIIAMYSNSGQDVLTFVWQQEEYRELSMTVPDIAYGTVNAPQGVLNRQNKTNLSITKYSYPTTNVKYDLTVSMDHPLTTADGQNQLPGTLIYRDANNRVTSLDESPAEIYDGMIGNETKTFNWENDQGILLNITGKNIVSGTYSTTLTWTLENSL</sequence>
<dbReference type="Proteomes" id="UP000414364">
    <property type="component" value="Unassembled WGS sequence"/>
</dbReference>
<dbReference type="EMBL" id="VDFP01000008">
    <property type="protein sequence ID" value="MQS75871.1"/>
    <property type="molecule type" value="Genomic_DNA"/>
</dbReference>
<comment type="caution">
    <text evidence="2">The sequence shown here is derived from an EMBL/GenBank/DDBJ whole genome shotgun (WGS) entry which is preliminary data.</text>
</comment>
<keyword evidence="1" id="KW-1133">Transmembrane helix</keyword>
<dbReference type="Pfam" id="PF03382">
    <property type="entry name" value="DUF285"/>
    <property type="match status" value="4"/>
</dbReference>
<organism evidence="2 3">
    <name type="scientific">Companilactobacillus halodurans</name>
    <dbReference type="NCBI Taxonomy" id="2584183"/>
    <lineage>
        <taxon>Bacteria</taxon>
        <taxon>Bacillati</taxon>
        <taxon>Bacillota</taxon>
        <taxon>Bacilli</taxon>
        <taxon>Lactobacillales</taxon>
        <taxon>Lactobacillaceae</taxon>
        <taxon>Companilactobacillus</taxon>
    </lineage>
</organism>
<feature type="transmembrane region" description="Helical" evidence="1">
    <location>
        <begin position="20"/>
        <end position="38"/>
    </location>
</feature>
<accession>A0A5P0ZPT4</accession>
<dbReference type="InterPro" id="IPR011889">
    <property type="entry name" value="Liste_lipo_26"/>
</dbReference>
<keyword evidence="1" id="KW-0472">Membrane</keyword>
<keyword evidence="1" id="KW-0812">Transmembrane</keyword>
<evidence type="ECO:0000313" key="3">
    <source>
        <dbReference type="Proteomes" id="UP000414364"/>
    </source>
</evidence>
<dbReference type="NCBIfam" id="TIGR02167">
    <property type="entry name" value="Liste_lipo_26"/>
    <property type="match status" value="10"/>
</dbReference>
<dbReference type="InterPro" id="IPR005046">
    <property type="entry name" value="DUF285"/>
</dbReference>
<protein>
    <submittedName>
        <fullName evidence="2">BspA family leucine-rich repeat surface protein</fullName>
    </submittedName>
</protein>
<name>A0A5P0ZPT4_9LACO</name>
<evidence type="ECO:0000313" key="2">
    <source>
        <dbReference type="EMBL" id="MQS75871.1"/>
    </source>
</evidence>
<dbReference type="AlphaFoldDB" id="A0A5P0ZPT4"/>
<evidence type="ECO:0000256" key="1">
    <source>
        <dbReference type="SAM" id="Phobius"/>
    </source>
</evidence>
<dbReference type="InterPro" id="IPR032675">
    <property type="entry name" value="LRR_dom_sf"/>
</dbReference>
<reference evidence="2 3" key="1">
    <citation type="journal article" date="2019" name="Syst. Appl. Microbiol.">
        <title>Polyphasic characterization of two novel Lactobacillus spp. isolated from blown salami packages: Description of Lactobacillus halodurans sp. nov. and Lactobacillus salsicarnum sp. nov.</title>
        <authorList>
            <person name="Schuster J.A."/>
            <person name="Klingl A."/>
            <person name="Vogel R.F."/>
            <person name="Ehrmann M.A."/>
        </authorList>
    </citation>
    <scope>NUCLEOTIDE SEQUENCE [LARGE SCALE GENOMIC DNA]</scope>
    <source>
        <strain evidence="2 3">TMW 1.2172</strain>
    </source>
</reference>